<dbReference type="AlphaFoldDB" id="A0A0P7A6Y5"/>
<sequence length="251" mass="28496">MEGFKKHTPLQNLKQGESLNLLRTDFGEPAPVVTFPDLLVAKRKRNIGFTGDEALPFEITHQVDAVDFYGYQSSYEALGLYLFQLLFSNKNHIHLKLTGEQSKIKDVFLYIDRTLVKDSFLKTEALAIRSYGYYREKLEKFPLSGPGFSDRSLALEDCPVFLYGWSDAQKRYLEDRVQYADQLIIGLTVDGLCALATILLDMAAEENDRDEVCLEHPDLGFGGTGKNSLEARFWLPHSFGFYDGSLDDLKI</sequence>
<name>A0A0P7A6Y5_9FLAO</name>
<comment type="caution">
    <text evidence="1">The sequence shown here is derived from an EMBL/GenBank/DDBJ whole genome shotgun (WGS) entry which is preliminary data.</text>
</comment>
<organism evidence="1 2">
    <name type="scientific">Croceitalea dokdonensis DOKDO 023</name>
    <dbReference type="NCBI Taxonomy" id="1300341"/>
    <lineage>
        <taxon>Bacteria</taxon>
        <taxon>Pseudomonadati</taxon>
        <taxon>Bacteroidota</taxon>
        <taxon>Flavobacteriia</taxon>
        <taxon>Flavobacteriales</taxon>
        <taxon>Flavobacteriaceae</taxon>
        <taxon>Croceitalea</taxon>
    </lineage>
</organism>
<dbReference type="STRING" id="1300341.I595_948"/>
<keyword evidence="2" id="KW-1185">Reference proteome</keyword>
<dbReference type="Proteomes" id="UP000050280">
    <property type="component" value="Unassembled WGS sequence"/>
</dbReference>
<gene>
    <name evidence="1" type="ORF">I595_948</name>
</gene>
<evidence type="ECO:0000313" key="1">
    <source>
        <dbReference type="EMBL" id="KPM32530.1"/>
    </source>
</evidence>
<dbReference type="EMBL" id="LDJX01000002">
    <property type="protein sequence ID" value="KPM32530.1"/>
    <property type="molecule type" value="Genomic_DNA"/>
</dbReference>
<reference evidence="1 2" key="1">
    <citation type="submission" date="2015-09" db="EMBL/GenBank/DDBJ databases">
        <title>Genome sequence of the marine flavobacterium Croceitalea dokdonensis DOKDO 023 that contains proton- and sodium-pumping rhodopsins.</title>
        <authorList>
            <person name="Kwon S.-K."/>
            <person name="Lee H.K."/>
            <person name="Kwak M.-J."/>
            <person name="Kim J.F."/>
        </authorList>
    </citation>
    <scope>NUCLEOTIDE SEQUENCE [LARGE SCALE GENOMIC DNA]</scope>
    <source>
        <strain evidence="1 2">DOKDO 023</strain>
    </source>
</reference>
<dbReference type="RefSeq" id="WP_054558179.1">
    <property type="nucleotide sequence ID" value="NZ_LDJX01000002.1"/>
</dbReference>
<proteinExistence type="predicted"/>
<dbReference type="OrthoDB" id="9553849at2"/>
<protein>
    <submittedName>
        <fullName evidence="1">Uncharacterized protein</fullName>
    </submittedName>
</protein>
<accession>A0A0P7A6Y5</accession>
<evidence type="ECO:0000313" key="2">
    <source>
        <dbReference type="Proteomes" id="UP000050280"/>
    </source>
</evidence>